<dbReference type="RefSeq" id="WP_342759544.1">
    <property type="nucleotide sequence ID" value="NZ_CP146256.1"/>
</dbReference>
<proteinExistence type="predicted"/>
<accession>A0ABZ3F0A6</accession>
<organism evidence="1 2">
    <name type="scientific">Kineothrix sedimenti</name>
    <dbReference type="NCBI Taxonomy" id="3123317"/>
    <lineage>
        <taxon>Bacteria</taxon>
        <taxon>Bacillati</taxon>
        <taxon>Bacillota</taxon>
        <taxon>Clostridia</taxon>
        <taxon>Lachnospirales</taxon>
        <taxon>Lachnospiraceae</taxon>
        <taxon>Kineothrix</taxon>
    </lineage>
</organism>
<reference evidence="1 2" key="1">
    <citation type="submission" date="2024-02" db="EMBL/GenBank/DDBJ databases">
        <title>Bacterial strain from lacustrine sediment.</title>
        <authorList>
            <person name="Petit C."/>
            <person name="Fadhlaoui K."/>
        </authorList>
    </citation>
    <scope>NUCLEOTIDE SEQUENCE [LARGE SCALE GENOMIC DNA]</scope>
    <source>
        <strain evidence="1 2">IPX-CK</strain>
    </source>
</reference>
<dbReference type="Gene3D" id="3.40.50.450">
    <property type="match status" value="1"/>
</dbReference>
<dbReference type="EMBL" id="CP146256">
    <property type="protein sequence ID" value="XAH75971.1"/>
    <property type="molecule type" value="Genomic_DNA"/>
</dbReference>
<dbReference type="SUPFAM" id="SSF52309">
    <property type="entry name" value="N-(deoxy)ribosyltransferase-like"/>
    <property type="match status" value="1"/>
</dbReference>
<evidence type="ECO:0000313" key="2">
    <source>
        <dbReference type="Proteomes" id="UP001451571"/>
    </source>
</evidence>
<protein>
    <recommendedName>
        <fullName evidence="3">Nucleoside 2-deoxyribosyltransferase-like protein</fullName>
    </recommendedName>
</protein>
<name>A0ABZ3F0A6_9FIRM</name>
<gene>
    <name evidence="1" type="ORF">V6984_09505</name>
</gene>
<evidence type="ECO:0000313" key="1">
    <source>
        <dbReference type="EMBL" id="XAH75971.1"/>
    </source>
</evidence>
<dbReference type="Proteomes" id="UP001451571">
    <property type="component" value="Chromosome"/>
</dbReference>
<sequence length="150" mass="17977">MKKIYLCGACEQVSFEESQKWRVESEEWFEKNAEGFICINPNDYFEYDKSYHKTDSEVFRFLLRKVRESDVVLVNLDSIRQSVGSIVEIHEAFVNNIPVIGFYNRDKKLKNKDKKSLFHSWIYEMVDRIETGSHAHEWAMNYIKDYYGYC</sequence>
<evidence type="ECO:0008006" key="3">
    <source>
        <dbReference type="Google" id="ProtNLM"/>
    </source>
</evidence>
<keyword evidence="2" id="KW-1185">Reference proteome</keyword>